<keyword evidence="1" id="KW-0732">Signal</keyword>
<evidence type="ECO:0000313" key="3">
    <source>
        <dbReference type="Proteomes" id="UP000887320"/>
    </source>
</evidence>
<organism evidence="2 3">
    <name type="scientific">Acinetobacter guillouiae</name>
    <name type="common">Acinetobacter genomosp. 11</name>
    <dbReference type="NCBI Taxonomy" id="106649"/>
    <lineage>
        <taxon>Bacteria</taxon>
        <taxon>Pseudomonadati</taxon>
        <taxon>Pseudomonadota</taxon>
        <taxon>Gammaproteobacteria</taxon>
        <taxon>Moraxellales</taxon>
        <taxon>Moraxellaceae</taxon>
        <taxon>Acinetobacter</taxon>
    </lineage>
</organism>
<accession>A0A8X8GFV6</accession>
<gene>
    <name evidence="2" type="ORF">KW868_12685</name>
</gene>
<feature type="signal peptide" evidence="1">
    <location>
        <begin position="1"/>
        <end position="19"/>
    </location>
</feature>
<feature type="chain" id="PRO_5036448706" evidence="1">
    <location>
        <begin position="20"/>
        <end position="105"/>
    </location>
</feature>
<dbReference type="RefSeq" id="WP_234623541.1">
    <property type="nucleotide sequence ID" value="NZ_JAHWXT010000004.1"/>
</dbReference>
<evidence type="ECO:0000256" key="1">
    <source>
        <dbReference type="SAM" id="SignalP"/>
    </source>
</evidence>
<dbReference type="AlphaFoldDB" id="A0A8X8GFV6"/>
<comment type="caution">
    <text evidence="2">The sequence shown here is derived from an EMBL/GenBank/DDBJ whole genome shotgun (WGS) entry which is preliminary data.</text>
</comment>
<sequence length="105" mass="12272">MKKIIVLIVSLFFCNTSFAQVDCGPYKVMQIQTQETDLLALLKSLSGRESWKQIGSWSKPSTKPYLGILMQAYAMKKNITLRYMQDNYNCDETDYVTVPWMVRMW</sequence>
<name>A0A8X8GFV6_ACIGI</name>
<proteinExistence type="predicted"/>
<dbReference type="Proteomes" id="UP000887320">
    <property type="component" value="Unassembled WGS sequence"/>
</dbReference>
<evidence type="ECO:0000313" key="2">
    <source>
        <dbReference type="EMBL" id="MCF0265307.1"/>
    </source>
</evidence>
<dbReference type="EMBL" id="JAHWXT010000004">
    <property type="protein sequence ID" value="MCF0265307.1"/>
    <property type="molecule type" value="Genomic_DNA"/>
</dbReference>
<reference evidence="2" key="1">
    <citation type="submission" date="2021-07" db="EMBL/GenBank/DDBJ databases">
        <authorList>
            <person name="Fernandez M."/>
            <person name="Pereira P."/>
            <person name="Torres Tejerizo G.A."/>
            <person name="Gonzalez P."/>
            <person name="Agostini E."/>
        </authorList>
    </citation>
    <scope>NUCLEOTIDE SEQUENCE</scope>
    <source>
        <strain evidence="2">SFC 500-1A</strain>
    </source>
</reference>
<protein>
    <submittedName>
        <fullName evidence="2">Uncharacterized protein</fullName>
    </submittedName>
</protein>